<dbReference type="AlphaFoldDB" id="A0A7J6SB37"/>
<name>A0A7J6SB37_PEROL</name>
<evidence type="ECO:0000313" key="1">
    <source>
        <dbReference type="EMBL" id="KAF4730077.1"/>
    </source>
</evidence>
<organism evidence="1 2">
    <name type="scientific">Perkinsus olseni</name>
    <name type="common">Perkinsus atlanticus</name>
    <dbReference type="NCBI Taxonomy" id="32597"/>
    <lineage>
        <taxon>Eukaryota</taxon>
        <taxon>Sar</taxon>
        <taxon>Alveolata</taxon>
        <taxon>Perkinsozoa</taxon>
        <taxon>Perkinsea</taxon>
        <taxon>Perkinsida</taxon>
        <taxon>Perkinsidae</taxon>
        <taxon>Perkinsus</taxon>
    </lineage>
</organism>
<gene>
    <name evidence="1" type="primary">WDR90_5</name>
    <name evidence="1" type="ORF">FOZ62_022254</name>
</gene>
<dbReference type="Proteomes" id="UP000574390">
    <property type="component" value="Unassembled WGS sequence"/>
</dbReference>
<protein>
    <submittedName>
        <fullName evidence="1">WD repeat domain 90</fullName>
    </submittedName>
</protein>
<evidence type="ECO:0000313" key="2">
    <source>
        <dbReference type="Proteomes" id="UP000574390"/>
    </source>
</evidence>
<dbReference type="EMBL" id="JABANM010016045">
    <property type="protein sequence ID" value="KAF4730077.1"/>
    <property type="molecule type" value="Genomic_DNA"/>
</dbReference>
<reference evidence="1 2" key="1">
    <citation type="submission" date="2020-04" db="EMBL/GenBank/DDBJ databases">
        <title>Perkinsus olseni comparative genomics.</title>
        <authorList>
            <person name="Bogema D.R."/>
        </authorList>
    </citation>
    <scope>NUCLEOTIDE SEQUENCE [LARGE SCALE GENOMIC DNA]</scope>
    <source>
        <strain evidence="1">ATCC PRA-205</strain>
    </source>
</reference>
<accession>A0A7J6SB37</accession>
<comment type="caution">
    <text evidence="1">The sequence shown here is derived from an EMBL/GenBank/DDBJ whole genome shotgun (WGS) entry which is preliminary data.</text>
</comment>
<proteinExistence type="predicted"/>
<sequence length="208" mass="22244">MNRKAILEYQPGVYRVRSTSTPTDTALLEVFLEEAITAVAAFKGRRVLVGSASGVLAWTTIPIETSQPARLARLASVPARNGSKKSYVMEISISPEAVAFCAGLSGGQLWAGYIRKQPAVRCVMQSTWMVKGLTSATSLSRGRVVAAGENTVFLFKMGTPAPVWTHEMGFSPLRVGRVGPDLIGVVGDGAKLRTLSVEESTVKVLESM</sequence>